<keyword evidence="3 6" id="KW-0812">Transmembrane</keyword>
<evidence type="ECO:0000313" key="7">
    <source>
        <dbReference type="EMBL" id="GHD07056.1"/>
    </source>
</evidence>
<feature type="transmembrane region" description="Helical" evidence="6">
    <location>
        <begin position="310"/>
        <end position="328"/>
    </location>
</feature>
<evidence type="ECO:0000313" key="8">
    <source>
        <dbReference type="Proteomes" id="UP000630142"/>
    </source>
</evidence>
<evidence type="ECO:0000256" key="5">
    <source>
        <dbReference type="ARBA" id="ARBA00023136"/>
    </source>
</evidence>
<dbReference type="Pfam" id="PF03739">
    <property type="entry name" value="LptF_LptG"/>
    <property type="match status" value="1"/>
</dbReference>
<dbReference type="RefSeq" id="WP_189501448.1">
    <property type="nucleotide sequence ID" value="NZ_BMZQ01000001.1"/>
</dbReference>
<keyword evidence="8" id="KW-1185">Reference proteome</keyword>
<evidence type="ECO:0000256" key="6">
    <source>
        <dbReference type="SAM" id="Phobius"/>
    </source>
</evidence>
<accession>A0A8J3GJD5</accession>
<sequence>MKVVERYILRRAFGVFASALFWTLAMVWVSQVLARINLVTDSGQSAFTFFQVATMMLPSVVPIVVPFALIIGITQTLSAMNQDSELVVLSAAGSSRRTIIRPIILMALLASVFVFIVDNGLNPLARERFRVLLASANADLISSVIQEGSFRRVEDGLYVQISQRLPDGRLGGIFVADSRDPKTELNYYAKTGVILDKPGENVLLMQEGIISRKAPERPASLIRFDSYGFDLSAFAPSEKAPVMFPKDRPLSYLLDPDPNDTVLIERPDYYKTELNNRFTEWLYPLVFALIAIASAGDARSHREARLHPMATAIFIALFVRWAGFTVANSAEGSMLFSVLMYVVPLGAAAVAIGFIRANKTLELPVSWVESLLQRFEGLRAMISRSRFGNAQPGGRA</sequence>
<feature type="transmembrane region" description="Helical" evidence="6">
    <location>
        <begin position="49"/>
        <end position="77"/>
    </location>
</feature>
<keyword evidence="4 6" id="KW-1133">Transmembrane helix</keyword>
<name>A0A8J3GJD5_9HYPH</name>
<comment type="caution">
    <text evidence="7">The sequence shown here is derived from an EMBL/GenBank/DDBJ whole genome shotgun (WGS) entry which is preliminary data.</text>
</comment>
<evidence type="ECO:0000256" key="2">
    <source>
        <dbReference type="ARBA" id="ARBA00022475"/>
    </source>
</evidence>
<comment type="subcellular location">
    <subcellularLocation>
        <location evidence="1">Cell membrane</location>
        <topology evidence="1">Multi-pass membrane protein</topology>
    </subcellularLocation>
</comment>
<dbReference type="PANTHER" id="PTHR33529">
    <property type="entry name" value="SLR0882 PROTEIN-RELATED"/>
    <property type="match status" value="1"/>
</dbReference>
<keyword evidence="2" id="KW-1003">Cell membrane</keyword>
<gene>
    <name evidence="7" type="ORF">GCM10016234_05080</name>
</gene>
<keyword evidence="5 6" id="KW-0472">Membrane</keyword>
<dbReference type="Proteomes" id="UP000630142">
    <property type="component" value="Unassembled WGS sequence"/>
</dbReference>
<dbReference type="PANTHER" id="PTHR33529:SF6">
    <property type="entry name" value="YJGP_YJGQ FAMILY PERMEASE"/>
    <property type="match status" value="1"/>
</dbReference>
<feature type="transmembrane region" description="Helical" evidence="6">
    <location>
        <begin position="98"/>
        <end position="117"/>
    </location>
</feature>
<proteinExistence type="predicted"/>
<dbReference type="GO" id="GO:0055085">
    <property type="term" value="P:transmembrane transport"/>
    <property type="evidence" value="ECO:0007669"/>
    <property type="project" value="InterPro"/>
</dbReference>
<protein>
    <submittedName>
        <fullName evidence="7">LPS export ABC transporter permease LptF</fullName>
    </submittedName>
</protein>
<dbReference type="InterPro" id="IPR005495">
    <property type="entry name" value="LptG/LptF_permease"/>
</dbReference>
<dbReference type="NCBIfam" id="TIGR04407">
    <property type="entry name" value="LptF_YjgP"/>
    <property type="match status" value="1"/>
</dbReference>
<reference evidence="7" key="2">
    <citation type="submission" date="2020-09" db="EMBL/GenBank/DDBJ databases">
        <authorList>
            <person name="Sun Q."/>
            <person name="Kim S."/>
        </authorList>
    </citation>
    <scope>NUCLEOTIDE SEQUENCE</scope>
    <source>
        <strain evidence="7">KCTC 42249</strain>
    </source>
</reference>
<dbReference type="EMBL" id="BMZQ01000001">
    <property type="protein sequence ID" value="GHD07056.1"/>
    <property type="molecule type" value="Genomic_DNA"/>
</dbReference>
<dbReference type="GO" id="GO:0043190">
    <property type="term" value="C:ATP-binding cassette (ABC) transporter complex"/>
    <property type="evidence" value="ECO:0007669"/>
    <property type="project" value="InterPro"/>
</dbReference>
<evidence type="ECO:0000256" key="1">
    <source>
        <dbReference type="ARBA" id="ARBA00004651"/>
    </source>
</evidence>
<evidence type="ECO:0000256" key="4">
    <source>
        <dbReference type="ARBA" id="ARBA00022989"/>
    </source>
</evidence>
<evidence type="ECO:0000256" key="3">
    <source>
        <dbReference type="ARBA" id="ARBA00022692"/>
    </source>
</evidence>
<dbReference type="GO" id="GO:0015920">
    <property type="term" value="P:lipopolysaccharide transport"/>
    <property type="evidence" value="ECO:0007669"/>
    <property type="project" value="TreeGrafter"/>
</dbReference>
<feature type="transmembrane region" description="Helical" evidence="6">
    <location>
        <begin position="334"/>
        <end position="355"/>
    </location>
</feature>
<feature type="transmembrane region" description="Helical" evidence="6">
    <location>
        <begin position="12"/>
        <end position="29"/>
    </location>
</feature>
<dbReference type="AlphaFoldDB" id="A0A8J3GJD5"/>
<reference evidence="7" key="1">
    <citation type="journal article" date="2014" name="Int. J. Syst. Evol. Microbiol.">
        <title>Complete genome sequence of Corynebacterium casei LMG S-19264T (=DSM 44701T), isolated from a smear-ripened cheese.</title>
        <authorList>
            <consortium name="US DOE Joint Genome Institute (JGI-PGF)"/>
            <person name="Walter F."/>
            <person name="Albersmeier A."/>
            <person name="Kalinowski J."/>
            <person name="Ruckert C."/>
        </authorList>
    </citation>
    <scope>NUCLEOTIDE SEQUENCE</scope>
    <source>
        <strain evidence="7">KCTC 42249</strain>
    </source>
</reference>
<dbReference type="InterPro" id="IPR030922">
    <property type="entry name" value="LptF"/>
</dbReference>
<organism evidence="7 8">
    <name type="scientific">Tianweitania populi</name>
    <dbReference type="NCBI Taxonomy" id="1607949"/>
    <lineage>
        <taxon>Bacteria</taxon>
        <taxon>Pseudomonadati</taxon>
        <taxon>Pseudomonadota</taxon>
        <taxon>Alphaproteobacteria</taxon>
        <taxon>Hyphomicrobiales</taxon>
        <taxon>Phyllobacteriaceae</taxon>
        <taxon>Tianweitania</taxon>
    </lineage>
</organism>